<proteinExistence type="predicted"/>
<accession>A0A178MP57</accession>
<keyword evidence="3" id="KW-1185">Reference proteome</keyword>
<feature type="chain" id="PRO_5008092107" description="Glycine zipper domain-containing protein" evidence="1">
    <location>
        <begin position="20"/>
        <end position="186"/>
    </location>
</feature>
<dbReference type="Proteomes" id="UP000078428">
    <property type="component" value="Unassembled WGS sequence"/>
</dbReference>
<evidence type="ECO:0000256" key="1">
    <source>
        <dbReference type="SAM" id="SignalP"/>
    </source>
</evidence>
<comment type="caution">
    <text evidence="2">The sequence shown here is derived from an EMBL/GenBank/DDBJ whole genome shotgun (WGS) entry which is preliminary data.</text>
</comment>
<evidence type="ECO:0008006" key="4">
    <source>
        <dbReference type="Google" id="ProtNLM"/>
    </source>
</evidence>
<dbReference type="EMBL" id="LWQT01000057">
    <property type="protein sequence ID" value="OAN49875.1"/>
    <property type="molecule type" value="Genomic_DNA"/>
</dbReference>
<evidence type="ECO:0000313" key="3">
    <source>
        <dbReference type="Proteomes" id="UP000078428"/>
    </source>
</evidence>
<evidence type="ECO:0000313" key="2">
    <source>
        <dbReference type="EMBL" id="OAN49875.1"/>
    </source>
</evidence>
<dbReference type="AlphaFoldDB" id="A0A178MP57"/>
<dbReference type="OrthoDB" id="9970242at2"/>
<feature type="signal peptide" evidence="1">
    <location>
        <begin position="1"/>
        <end position="19"/>
    </location>
</feature>
<keyword evidence="1" id="KW-0732">Signal</keyword>
<organism evidence="2 3">
    <name type="scientific">Paramagnetospirillum marisnigri</name>
    <dbReference type="NCBI Taxonomy" id="1285242"/>
    <lineage>
        <taxon>Bacteria</taxon>
        <taxon>Pseudomonadati</taxon>
        <taxon>Pseudomonadota</taxon>
        <taxon>Alphaproteobacteria</taxon>
        <taxon>Rhodospirillales</taxon>
        <taxon>Magnetospirillaceae</taxon>
        <taxon>Paramagnetospirillum</taxon>
    </lineage>
</organism>
<protein>
    <recommendedName>
        <fullName evidence="4">Glycine zipper domain-containing protein</fullName>
    </recommendedName>
</protein>
<reference evidence="2 3" key="1">
    <citation type="submission" date="2016-04" db="EMBL/GenBank/DDBJ databases">
        <title>Draft genome sequence of freshwater magnetotactic bacteria Magnetospirillum marisnigri SP-1 and Magnetospirillum moscoviense BB-1.</title>
        <authorList>
            <person name="Koziaeva V."/>
            <person name="Dziuba M.V."/>
            <person name="Ivanov T.M."/>
            <person name="Kuznetsov B."/>
            <person name="Grouzdev D.S."/>
        </authorList>
    </citation>
    <scope>NUCLEOTIDE SEQUENCE [LARGE SCALE GENOMIC DNA]</scope>
    <source>
        <strain evidence="2 3">SP-1</strain>
    </source>
</reference>
<sequence>MRRLLAVVLLGVLSGCSLGFPDKPLVDLKTTDDPVVYQKDLIECITLADYYLTSEVSFTQQVVRETLMGGAGSAVVSAIAGGTSAAVASSMTAGLVGGVVGGAVNASREQAFDKYRGTGRCLQGRGYDILNARSLHLDPKGWCQLAHPDIHPLGLQVEEWMTACISSQTEWQRKAKEARLKQHPAS</sequence>
<dbReference type="PROSITE" id="PS51257">
    <property type="entry name" value="PROKAR_LIPOPROTEIN"/>
    <property type="match status" value="1"/>
</dbReference>
<gene>
    <name evidence="2" type="ORF">A6A04_18715</name>
</gene>
<name>A0A178MP57_9PROT</name>
<dbReference type="STRING" id="1285242.A6A04_18715"/>
<dbReference type="RefSeq" id="WP_068493041.1">
    <property type="nucleotide sequence ID" value="NZ_LWQT01000057.1"/>
</dbReference>